<dbReference type="PANTHER" id="PTHR30560:SF3">
    <property type="entry name" value="TRIGGER FACTOR-LIKE PROTEIN TIG, CHLOROPLASTIC"/>
    <property type="match status" value="1"/>
</dbReference>
<evidence type="ECO:0000256" key="5">
    <source>
        <dbReference type="ARBA" id="ARBA00022618"/>
    </source>
</evidence>
<dbReference type="InterPro" id="IPR008881">
    <property type="entry name" value="Trigger_fac_ribosome-bd_bac"/>
</dbReference>
<dbReference type="GO" id="GO:0043335">
    <property type="term" value="P:protein unfolding"/>
    <property type="evidence" value="ECO:0007669"/>
    <property type="project" value="TreeGrafter"/>
</dbReference>
<dbReference type="GO" id="GO:0051301">
    <property type="term" value="P:cell division"/>
    <property type="evidence" value="ECO:0007669"/>
    <property type="project" value="UniProtKB-KW"/>
</dbReference>
<dbReference type="PIRSF" id="PIRSF003095">
    <property type="entry name" value="Trigger_factor"/>
    <property type="match status" value="1"/>
</dbReference>
<accession>A0A1G5QQ37</accession>
<dbReference type="GO" id="GO:0051083">
    <property type="term" value="P:'de novo' cotranslational protein folding"/>
    <property type="evidence" value="ECO:0007669"/>
    <property type="project" value="TreeGrafter"/>
</dbReference>
<evidence type="ECO:0000313" key="15">
    <source>
        <dbReference type="EMBL" id="SCZ63640.1"/>
    </source>
</evidence>
<name>A0A1G5QQ37_9GAMM</name>
<evidence type="ECO:0000256" key="6">
    <source>
        <dbReference type="ARBA" id="ARBA00023110"/>
    </source>
</evidence>
<keyword evidence="8 11" id="KW-0413">Isomerase</keyword>
<comment type="function">
    <text evidence="11">Involved in protein export. Acts as a chaperone by maintaining the newly synthesized protein in an open conformation. Functions as a peptidyl-prolyl cis-trans isomerase.</text>
</comment>
<dbReference type="Pfam" id="PF05697">
    <property type="entry name" value="Trigger_N"/>
    <property type="match status" value="1"/>
</dbReference>
<evidence type="ECO:0000256" key="8">
    <source>
        <dbReference type="ARBA" id="ARBA00023235"/>
    </source>
</evidence>
<dbReference type="EC" id="5.2.1.8" evidence="3 11"/>
<evidence type="ECO:0000256" key="12">
    <source>
        <dbReference type="PROSITE-ProRule" id="PRU00277"/>
    </source>
</evidence>
<dbReference type="GO" id="GO:0043022">
    <property type="term" value="F:ribosome binding"/>
    <property type="evidence" value="ECO:0007669"/>
    <property type="project" value="TreeGrafter"/>
</dbReference>
<feature type="domain" description="PPIase FKBP-type" evidence="14">
    <location>
        <begin position="162"/>
        <end position="247"/>
    </location>
</feature>
<dbReference type="Gene3D" id="3.30.70.1050">
    <property type="entry name" value="Trigger factor ribosome-binding domain"/>
    <property type="match status" value="1"/>
</dbReference>
<protein>
    <recommendedName>
        <fullName evidence="4 11">Trigger factor</fullName>
        <shortName evidence="11">TF</shortName>
        <ecNumber evidence="3 11">5.2.1.8</ecNumber>
    </recommendedName>
    <alternativeName>
        <fullName evidence="10 11">PPIase</fullName>
    </alternativeName>
</protein>
<dbReference type="GO" id="GO:0015031">
    <property type="term" value="P:protein transport"/>
    <property type="evidence" value="ECO:0007669"/>
    <property type="project" value="UniProtKB-UniRule"/>
</dbReference>
<evidence type="ECO:0000256" key="4">
    <source>
        <dbReference type="ARBA" id="ARBA00016902"/>
    </source>
</evidence>
<evidence type="ECO:0000259" key="14">
    <source>
        <dbReference type="PROSITE" id="PS50059"/>
    </source>
</evidence>
<dbReference type="STRING" id="415747.SAMN03097708_02518"/>
<dbReference type="InterPro" id="IPR008880">
    <property type="entry name" value="Trigger_fac_C"/>
</dbReference>
<proteinExistence type="inferred from homology"/>
<comment type="similarity">
    <text evidence="2 11 13">Belongs to the FKBP-type PPIase family. Tig subfamily.</text>
</comment>
<dbReference type="InterPro" id="IPR037041">
    <property type="entry name" value="Trigger_fac_C_sf"/>
</dbReference>
<evidence type="ECO:0000256" key="2">
    <source>
        <dbReference type="ARBA" id="ARBA00005464"/>
    </source>
</evidence>
<dbReference type="InterPro" id="IPR036611">
    <property type="entry name" value="Trigger_fac_ribosome-bd_sf"/>
</dbReference>
<dbReference type="InterPro" id="IPR001179">
    <property type="entry name" value="PPIase_FKBP_dom"/>
</dbReference>
<evidence type="ECO:0000256" key="1">
    <source>
        <dbReference type="ARBA" id="ARBA00000971"/>
    </source>
</evidence>
<keyword evidence="6 11" id="KW-0697">Rotamase</keyword>
<dbReference type="Gene3D" id="3.10.50.40">
    <property type="match status" value="1"/>
</dbReference>
<dbReference type="AlphaFoldDB" id="A0A1G5QQ37"/>
<evidence type="ECO:0000256" key="11">
    <source>
        <dbReference type="HAMAP-Rule" id="MF_00303"/>
    </source>
</evidence>
<dbReference type="SUPFAM" id="SSF109998">
    <property type="entry name" value="Triger factor/SurA peptide-binding domain-like"/>
    <property type="match status" value="1"/>
</dbReference>
<sequence length="433" mass="48878">MQVSVEATGGLERRMTVDIPEEQISREVDKRLQQMARTTRIKGFRPGKVPMKVIKTRYGDQVRQEVLGEVVQSSFYEAVGQENLRPAGHPRVEPKEGDENQEGFAYTATFEVMPEIEPAPVEGVEVDKVTSEVTDADVEKMLETLRKQNADWVKVDREAGDGDRVVIDFKGTIDGEPFEGGEGENVPVTIDSGRMIPGFEEGLKGAKAGEERTLDLTFPDDYGYKEVAGKPAQFQVKIHAVEQPNLPEIDDEFAKRFGVESAEALKKEVRDNMERELEQTLKARVKQQVMDKLVELNDVEIPKALIENESQALLEQMRQNMQVPQGKQGPDLSPSMFEEQAAKRVTLGLILAEIIKRNELKAEPEQVRAAVEKIAASYEKPEEVRSWYFGDQRRLGEVESAVLEDRVVDWFLEQAKVTEESKGFDELMNPQQQ</sequence>
<comment type="subcellular location">
    <subcellularLocation>
        <location evidence="11">Cytoplasm</location>
    </subcellularLocation>
    <text evidence="11">About half TF is bound to the ribosome near the polypeptide exit tunnel while the other half is free in the cytoplasm.</text>
</comment>
<dbReference type="SUPFAM" id="SSF54534">
    <property type="entry name" value="FKBP-like"/>
    <property type="match status" value="1"/>
</dbReference>
<comment type="catalytic activity">
    <reaction evidence="1 11 12">
        <text>[protein]-peptidylproline (omega=180) = [protein]-peptidylproline (omega=0)</text>
        <dbReference type="Rhea" id="RHEA:16237"/>
        <dbReference type="Rhea" id="RHEA-COMP:10747"/>
        <dbReference type="Rhea" id="RHEA-COMP:10748"/>
        <dbReference type="ChEBI" id="CHEBI:83833"/>
        <dbReference type="ChEBI" id="CHEBI:83834"/>
        <dbReference type="EC" id="5.2.1.8"/>
    </reaction>
</comment>
<keyword evidence="11" id="KW-0963">Cytoplasm</keyword>
<organism evidence="15 16">
    <name type="scientific">Thiohalomonas denitrificans</name>
    <dbReference type="NCBI Taxonomy" id="415747"/>
    <lineage>
        <taxon>Bacteria</taxon>
        <taxon>Pseudomonadati</taxon>
        <taxon>Pseudomonadota</taxon>
        <taxon>Gammaproteobacteria</taxon>
        <taxon>Thiohalomonadales</taxon>
        <taxon>Thiohalomonadaceae</taxon>
        <taxon>Thiohalomonas</taxon>
    </lineage>
</organism>
<dbReference type="InterPro" id="IPR005215">
    <property type="entry name" value="Trig_fac"/>
</dbReference>
<dbReference type="Pfam" id="PF00254">
    <property type="entry name" value="FKBP_C"/>
    <property type="match status" value="1"/>
</dbReference>
<gene>
    <name evidence="11" type="primary">tig</name>
    <name evidence="15" type="ORF">SAMN03097708_02518</name>
</gene>
<dbReference type="RefSeq" id="WP_092997670.1">
    <property type="nucleotide sequence ID" value="NZ_FMWD01000007.1"/>
</dbReference>
<dbReference type="InterPro" id="IPR046357">
    <property type="entry name" value="PPIase_dom_sf"/>
</dbReference>
<evidence type="ECO:0000256" key="9">
    <source>
        <dbReference type="ARBA" id="ARBA00023306"/>
    </source>
</evidence>
<dbReference type="InterPro" id="IPR027304">
    <property type="entry name" value="Trigger_fact/SurA_dom_sf"/>
</dbReference>
<dbReference type="PROSITE" id="PS50059">
    <property type="entry name" value="FKBP_PPIASE"/>
    <property type="match status" value="1"/>
</dbReference>
<reference evidence="15 16" key="1">
    <citation type="submission" date="2016-10" db="EMBL/GenBank/DDBJ databases">
        <authorList>
            <person name="de Groot N.N."/>
        </authorList>
    </citation>
    <scope>NUCLEOTIDE SEQUENCE [LARGE SCALE GENOMIC DNA]</scope>
    <source>
        <strain evidence="15 16">HLD2</strain>
    </source>
</reference>
<dbReference type="Proteomes" id="UP000199648">
    <property type="component" value="Unassembled WGS sequence"/>
</dbReference>
<dbReference type="Pfam" id="PF05698">
    <property type="entry name" value="Trigger_C"/>
    <property type="match status" value="1"/>
</dbReference>
<evidence type="ECO:0000313" key="16">
    <source>
        <dbReference type="Proteomes" id="UP000199648"/>
    </source>
</evidence>
<evidence type="ECO:0000256" key="13">
    <source>
        <dbReference type="RuleBase" id="RU003914"/>
    </source>
</evidence>
<dbReference type="GO" id="GO:0003755">
    <property type="term" value="F:peptidyl-prolyl cis-trans isomerase activity"/>
    <property type="evidence" value="ECO:0007669"/>
    <property type="project" value="UniProtKB-UniRule"/>
</dbReference>
<dbReference type="GO" id="GO:0044183">
    <property type="term" value="F:protein folding chaperone"/>
    <property type="evidence" value="ECO:0007669"/>
    <property type="project" value="TreeGrafter"/>
</dbReference>
<dbReference type="HAMAP" id="MF_00303">
    <property type="entry name" value="Trigger_factor_Tig"/>
    <property type="match status" value="1"/>
</dbReference>
<dbReference type="Gene3D" id="1.10.3120.10">
    <property type="entry name" value="Trigger factor, C-terminal domain"/>
    <property type="match status" value="1"/>
</dbReference>
<dbReference type="OrthoDB" id="9767721at2"/>
<dbReference type="SUPFAM" id="SSF102735">
    <property type="entry name" value="Trigger factor ribosome-binding domain"/>
    <property type="match status" value="1"/>
</dbReference>
<keyword evidence="7 11" id="KW-0143">Chaperone</keyword>
<dbReference type="PANTHER" id="PTHR30560">
    <property type="entry name" value="TRIGGER FACTOR CHAPERONE AND PEPTIDYL-PROLYL CIS/TRANS ISOMERASE"/>
    <property type="match status" value="1"/>
</dbReference>
<keyword evidence="16" id="KW-1185">Reference proteome</keyword>
<evidence type="ECO:0000256" key="3">
    <source>
        <dbReference type="ARBA" id="ARBA00013194"/>
    </source>
</evidence>
<dbReference type="FunFam" id="3.10.50.40:FF:000001">
    <property type="entry name" value="Trigger factor"/>
    <property type="match status" value="1"/>
</dbReference>
<evidence type="ECO:0000256" key="7">
    <source>
        <dbReference type="ARBA" id="ARBA00023186"/>
    </source>
</evidence>
<comment type="domain">
    <text evidence="11">Consists of 3 domains; the N-terminus binds the ribosome, the middle domain has PPIase activity, while the C-terminus has intrinsic chaperone activity on its own.</text>
</comment>
<keyword evidence="9 11" id="KW-0131">Cell cycle</keyword>
<dbReference type="NCBIfam" id="TIGR00115">
    <property type="entry name" value="tig"/>
    <property type="match status" value="1"/>
</dbReference>
<keyword evidence="5 11" id="KW-0132">Cell division</keyword>
<dbReference type="EMBL" id="FMWD01000007">
    <property type="protein sequence ID" value="SCZ63640.1"/>
    <property type="molecule type" value="Genomic_DNA"/>
</dbReference>
<dbReference type="GO" id="GO:0005737">
    <property type="term" value="C:cytoplasm"/>
    <property type="evidence" value="ECO:0007669"/>
    <property type="project" value="UniProtKB-SubCell"/>
</dbReference>
<evidence type="ECO:0000256" key="10">
    <source>
        <dbReference type="ARBA" id="ARBA00029986"/>
    </source>
</evidence>